<dbReference type="InterPro" id="IPR002053">
    <property type="entry name" value="Glyco_hydro_25"/>
</dbReference>
<dbReference type="EMBL" id="JAWNGC010000001">
    <property type="protein sequence ID" value="MDY5154133.1"/>
    <property type="molecule type" value="Genomic_DNA"/>
</dbReference>
<feature type="region of interest" description="Disordered" evidence="2">
    <location>
        <begin position="200"/>
        <end position="219"/>
    </location>
</feature>
<reference evidence="4" key="1">
    <citation type="submission" date="2023-10" db="EMBL/GenBank/DDBJ databases">
        <title>Whole Genome based description of the genera Actinobaculum and Actinotignum reveals a complex phylogenetic relationship within the species included in the genus Actinotignum.</title>
        <authorList>
            <person name="Jensen C.S."/>
            <person name="Dargis R."/>
            <person name="Kemp M."/>
            <person name="Christensen J.J."/>
        </authorList>
    </citation>
    <scope>NUCLEOTIDE SEQUENCE</scope>
    <source>
        <strain evidence="4">SLA_B511</strain>
    </source>
</reference>
<evidence type="ECO:0000313" key="4">
    <source>
        <dbReference type="EMBL" id="MDY5154133.1"/>
    </source>
</evidence>
<protein>
    <submittedName>
        <fullName evidence="4">Glycoside hydrolase family 25 protein</fullName>
    </submittedName>
</protein>
<dbReference type="Pfam" id="PF01183">
    <property type="entry name" value="Glyco_hydro_25"/>
    <property type="match status" value="1"/>
</dbReference>
<dbReference type="RefSeq" id="WP_320756124.1">
    <property type="nucleotide sequence ID" value="NZ_JAWNGC010000001.1"/>
</dbReference>
<dbReference type="CDD" id="cd06414">
    <property type="entry name" value="GH25_LytC-like"/>
    <property type="match status" value="1"/>
</dbReference>
<dbReference type="GO" id="GO:0003796">
    <property type="term" value="F:lysozyme activity"/>
    <property type="evidence" value="ECO:0007669"/>
    <property type="project" value="InterPro"/>
</dbReference>
<evidence type="ECO:0000256" key="1">
    <source>
        <dbReference type="ARBA" id="ARBA00010646"/>
    </source>
</evidence>
<dbReference type="Proteomes" id="UP001281731">
    <property type="component" value="Unassembled WGS sequence"/>
</dbReference>
<comment type="similarity">
    <text evidence="1">Belongs to the glycosyl hydrolase 25 family.</text>
</comment>
<proteinExistence type="inferred from homology"/>
<feature type="compositionally biased region" description="Basic and acidic residues" evidence="2">
    <location>
        <begin position="134"/>
        <end position="157"/>
    </location>
</feature>
<dbReference type="GO" id="GO:0016052">
    <property type="term" value="P:carbohydrate catabolic process"/>
    <property type="evidence" value="ECO:0007669"/>
    <property type="project" value="TreeGrafter"/>
</dbReference>
<dbReference type="SUPFAM" id="SSF51445">
    <property type="entry name" value="(Trans)glycosidases"/>
    <property type="match status" value="1"/>
</dbReference>
<keyword evidence="4" id="KW-0378">Hydrolase</keyword>
<name>A0AAW9HST8_9ACTO</name>
<sequence>MQNRRIVSGLLVGLLTIPLSFVQAGAVPFPTHKGVANEVSQDIEDNGGQKLPDKIASSLSDKDKLVAPNVVFTKDGEIKNAQTGAVITDKKIVGSGNTPPDPLAKTNGESFIPVEVGDVREHIRAESGDPNPDTVKKTDPGQKKTSPDNNKLVEKEGTPGSHPTKSGEVEGSTNSGPSLAPQTPKTFGGVAGSRSVIPSSFAQSLTSPPKDGNEQGARWGTYNGTKAFFDGDGQLFAQDAKKVIDVSKWQKGIDWQAVKNSGIEGAIIRTGFGSGGNEDGYAVRNINGARSVNMPFGVYHFSYAEDERDAVQEARDMISVLQKAGVRPSDMALPVVYDLEEFVWKDPSDGRTHMSPRTPEAYERIINSWWSTMQAAGYTNLSVYSYRAMLNGVLNKPSIHAKTHWVAAYSKRPGFNYHENYRGWQYTSSGRVPGIQGKVDLNAFGYKNPPVNMTWIIRQEDIAVGIAPPVSAVPLEYRFMQYNLDTKKWKEFQGWNSANWAGWSSEEGNYWLHVEVRHAQTHDFIGMRTISFKYQAGTTAVDGTYAGWRTNDILLGAVSDNPRARTEILIYDVGKKKWVTQFRGPWASWKPQPGIYWTHFRVYTSDGRLSQTKTYPFGA</sequence>
<dbReference type="PROSITE" id="PS51904">
    <property type="entry name" value="GLYCOSYL_HYDROL_F25_2"/>
    <property type="match status" value="1"/>
</dbReference>
<evidence type="ECO:0000256" key="2">
    <source>
        <dbReference type="SAM" id="MobiDB-lite"/>
    </source>
</evidence>
<feature type="region of interest" description="Disordered" evidence="2">
    <location>
        <begin position="91"/>
        <end position="111"/>
    </location>
</feature>
<feature type="chain" id="PRO_5043398701" evidence="3">
    <location>
        <begin position="25"/>
        <end position="619"/>
    </location>
</feature>
<accession>A0AAW9HST8</accession>
<feature type="signal peptide" evidence="3">
    <location>
        <begin position="1"/>
        <end position="24"/>
    </location>
</feature>
<organism evidence="4 5">
    <name type="scientific">Actinotignum urinale</name>
    <dbReference type="NCBI Taxonomy" id="190146"/>
    <lineage>
        <taxon>Bacteria</taxon>
        <taxon>Bacillati</taxon>
        <taxon>Actinomycetota</taxon>
        <taxon>Actinomycetes</taxon>
        <taxon>Actinomycetales</taxon>
        <taxon>Actinomycetaceae</taxon>
        <taxon>Actinotignum</taxon>
    </lineage>
</organism>
<evidence type="ECO:0000256" key="3">
    <source>
        <dbReference type="SAM" id="SignalP"/>
    </source>
</evidence>
<dbReference type="PANTHER" id="PTHR34135:SF2">
    <property type="entry name" value="LYSOZYME"/>
    <property type="match status" value="1"/>
</dbReference>
<dbReference type="GO" id="GO:0016998">
    <property type="term" value="P:cell wall macromolecule catabolic process"/>
    <property type="evidence" value="ECO:0007669"/>
    <property type="project" value="InterPro"/>
</dbReference>
<dbReference type="InterPro" id="IPR017853">
    <property type="entry name" value="GH"/>
</dbReference>
<keyword evidence="3" id="KW-0732">Signal</keyword>
<evidence type="ECO:0000313" key="5">
    <source>
        <dbReference type="Proteomes" id="UP001281731"/>
    </source>
</evidence>
<feature type="region of interest" description="Disordered" evidence="2">
    <location>
        <begin position="124"/>
        <end position="194"/>
    </location>
</feature>
<comment type="caution">
    <text evidence="4">The sequence shown here is derived from an EMBL/GenBank/DDBJ whole genome shotgun (WGS) entry which is preliminary data.</text>
</comment>
<dbReference type="GO" id="GO:0009253">
    <property type="term" value="P:peptidoglycan catabolic process"/>
    <property type="evidence" value="ECO:0007669"/>
    <property type="project" value="InterPro"/>
</dbReference>
<dbReference type="PANTHER" id="PTHR34135">
    <property type="entry name" value="LYSOZYME"/>
    <property type="match status" value="1"/>
</dbReference>
<gene>
    <name evidence="4" type="ORF">R6G80_00085</name>
</gene>
<feature type="compositionally biased region" description="Polar residues" evidence="2">
    <location>
        <begin position="171"/>
        <end position="185"/>
    </location>
</feature>
<dbReference type="Gene3D" id="3.20.20.80">
    <property type="entry name" value="Glycosidases"/>
    <property type="match status" value="1"/>
</dbReference>
<dbReference type="AlphaFoldDB" id="A0AAW9HST8"/>